<sequence>MAKIVSNEEFIKQAKAKMNANLALLGDYVNAKTKIPVRCKKCGNVWGMLPSNIKKGQGCKKCLLQNSKKTNEQFEEELFQLWGSRYTPLEKYKGSSVKILCLCNRCNRKWKVSPDKILAKDRPRGCPFCKADSNRKRCVKGLDVFEFEIGEDFSVLSDYINARTKIKILHKDCGRSFWCTPDNFLKTKCCTACKQSFGEKMVKDFLLRHHFIFEEQKRFEDCRDKRALAFDFYLPKQNIVIEYDGIQHFEKVDFFEGPYGFEYTQRHDNIKNNYCKEKNILLIRISYKENVDTKLERLLL</sequence>
<gene>
    <name evidence="1" type="ORF">CHPC1033_0005</name>
</gene>
<accession>A0A3G8FFI3</accession>
<dbReference type="Gene3D" id="3.40.960.10">
    <property type="entry name" value="VSR Endonuclease"/>
    <property type="match status" value="1"/>
</dbReference>
<evidence type="ECO:0000313" key="2">
    <source>
        <dbReference type="Proteomes" id="UP000278509"/>
    </source>
</evidence>
<proteinExistence type="predicted"/>
<evidence type="ECO:0000313" key="1">
    <source>
        <dbReference type="EMBL" id="AZF92570.1"/>
    </source>
</evidence>
<keyword evidence="2" id="KW-1185">Reference proteome</keyword>
<reference evidence="1 2" key="1">
    <citation type="submission" date="2018-09" db="EMBL/GenBank/DDBJ databases">
        <title>A comparative genomics approach for identifying host-range determinants of bacteriophages infecting Streptococcus thermophilus.</title>
        <authorList>
            <person name="Szymczak P."/>
            <person name="Rau M.H."/>
            <person name="Monteiro J.M."/>
            <person name="de Pinho M.G."/>
            <person name="Filipe S.R."/>
            <person name="Vogensen F.K."/>
            <person name="Zeidan A."/>
            <person name="Janzen T."/>
        </authorList>
    </citation>
    <scope>NUCLEOTIDE SEQUENCE [LARGE SCALE GENOMIC DNA]</scope>
</reference>
<name>A0A3G8FFI3_9CAUD</name>
<organism evidence="1 2">
    <name type="scientific">Streptococcus phage CHPC1033</name>
    <dbReference type="NCBI Taxonomy" id="2365010"/>
    <lineage>
        <taxon>Viruses</taxon>
        <taxon>Duplodnaviria</taxon>
        <taxon>Heunggongvirae</taxon>
        <taxon>Uroviricota</taxon>
        <taxon>Caudoviricetes</taxon>
        <taxon>Aliceevansviridae</taxon>
        <taxon>Moineauvirus</taxon>
        <taxon>Moineauvirus CHPC1033</taxon>
    </lineage>
</organism>
<dbReference type="Proteomes" id="UP000278509">
    <property type="component" value="Segment"/>
</dbReference>
<evidence type="ECO:0008006" key="3">
    <source>
        <dbReference type="Google" id="ProtNLM"/>
    </source>
</evidence>
<protein>
    <recommendedName>
        <fullName evidence="3">DUF559 domain-containing protein</fullName>
    </recommendedName>
</protein>
<dbReference type="EMBL" id="MH937488">
    <property type="protein sequence ID" value="AZF92570.1"/>
    <property type="molecule type" value="Genomic_DNA"/>
</dbReference>